<gene>
    <name evidence="1" type="ORF">DES53_104366</name>
</gene>
<dbReference type="Proteomes" id="UP000253426">
    <property type="component" value="Unassembled WGS sequence"/>
</dbReference>
<evidence type="ECO:0000313" key="1">
    <source>
        <dbReference type="EMBL" id="RBP44545.1"/>
    </source>
</evidence>
<comment type="caution">
    <text evidence="1">The sequence shown here is derived from an EMBL/GenBank/DDBJ whole genome shotgun (WGS) entry which is preliminary data.</text>
</comment>
<proteinExistence type="predicted"/>
<reference evidence="1 2" key="1">
    <citation type="submission" date="2018-06" db="EMBL/GenBank/DDBJ databases">
        <title>Genomic Encyclopedia of Type Strains, Phase IV (KMG-IV): sequencing the most valuable type-strain genomes for metagenomic binning, comparative biology and taxonomic classification.</title>
        <authorList>
            <person name="Goeker M."/>
        </authorList>
    </citation>
    <scope>NUCLEOTIDE SEQUENCE [LARGE SCALE GENOMIC DNA]</scope>
    <source>
        <strain evidence="1 2">DSM 25532</strain>
    </source>
</reference>
<name>A0A366HPM9_9BACT</name>
<dbReference type="RefSeq" id="WP_113958935.1">
    <property type="nucleotide sequence ID" value="NZ_QNRR01000004.1"/>
</dbReference>
<dbReference type="EMBL" id="QNRR01000004">
    <property type="protein sequence ID" value="RBP44545.1"/>
    <property type="molecule type" value="Genomic_DNA"/>
</dbReference>
<keyword evidence="2" id="KW-1185">Reference proteome</keyword>
<dbReference type="AlphaFoldDB" id="A0A366HPM9"/>
<evidence type="ECO:0000313" key="2">
    <source>
        <dbReference type="Proteomes" id="UP000253426"/>
    </source>
</evidence>
<protein>
    <submittedName>
        <fullName evidence="1">Uncharacterized protein</fullName>
    </submittedName>
</protein>
<sequence length="76" mass="8870">MSWTLALVAVPLLYVLTFPLIFFTVMPPSYTPSPGTPRRPPAWLNVYARPFFWMMDKTPPAHPLNQYGAWWRSMLE</sequence>
<accession>A0A366HPM9</accession>
<organism evidence="1 2">
    <name type="scientific">Roseimicrobium gellanilyticum</name>
    <dbReference type="NCBI Taxonomy" id="748857"/>
    <lineage>
        <taxon>Bacteria</taxon>
        <taxon>Pseudomonadati</taxon>
        <taxon>Verrucomicrobiota</taxon>
        <taxon>Verrucomicrobiia</taxon>
        <taxon>Verrucomicrobiales</taxon>
        <taxon>Verrucomicrobiaceae</taxon>
        <taxon>Roseimicrobium</taxon>
    </lineage>
</organism>